<dbReference type="SUPFAM" id="SSF54001">
    <property type="entry name" value="Cysteine proteinases"/>
    <property type="match status" value="1"/>
</dbReference>
<dbReference type="STRING" id="1774273.LPB03_05720"/>
<sequence>MQKTLFVCIFFVNICFAQKADFNNINFSKADGIAKSYRSKNLLNLNEITFNITKDLETDVEKLRSIYVWICNNIANDFGLYTKNKRKRKRFQEDSIRLHEWNSEFKTLLFKRLLKRKKTICTGYAYLLKEMCTIVGIEAKIVNGFGRTSTVDFTTLTEANHSWNLVKINEKWYLCDPTWATGISFPEEGKFYFQFNEGYFLTAPQLFFKNHFPIEKEFSLLKDKTPTLQEFIEMPLLYGEAYNFLETHLYPTKMHQEIKQNVFFTFEYQLKKEIKVDDLKLVISSGSNERTVQPEINLQDKKLAITYQFKNRGFYDVHLYHQQKIIATYTFEISR</sequence>
<feature type="domain" description="Transglutaminase-like" evidence="1">
    <location>
        <begin position="113"/>
        <end position="179"/>
    </location>
</feature>
<dbReference type="InterPro" id="IPR002931">
    <property type="entry name" value="Transglutaminase-like"/>
</dbReference>
<dbReference type="Proteomes" id="UP000092584">
    <property type="component" value="Unassembled WGS sequence"/>
</dbReference>
<dbReference type="InterPro" id="IPR052557">
    <property type="entry name" value="CAP/Cytokinesis_protein"/>
</dbReference>
<dbReference type="PANTHER" id="PTHR46333:SF2">
    <property type="entry name" value="CYTOKINESIS PROTEIN 3"/>
    <property type="match status" value="1"/>
</dbReference>
<protein>
    <recommendedName>
        <fullName evidence="1">Transglutaminase-like domain-containing protein</fullName>
    </recommendedName>
</protein>
<evidence type="ECO:0000259" key="1">
    <source>
        <dbReference type="SMART" id="SM00460"/>
    </source>
</evidence>
<keyword evidence="3" id="KW-1185">Reference proteome</keyword>
<organism evidence="2 3">
    <name type="scientific">Polaribacter vadi</name>
    <dbReference type="NCBI Taxonomy" id="1774273"/>
    <lineage>
        <taxon>Bacteria</taxon>
        <taxon>Pseudomonadati</taxon>
        <taxon>Bacteroidota</taxon>
        <taxon>Flavobacteriia</taxon>
        <taxon>Flavobacteriales</taxon>
        <taxon>Flavobacteriaceae</taxon>
    </lineage>
</organism>
<dbReference type="RefSeq" id="WP_065318850.1">
    <property type="nucleotide sequence ID" value="NZ_CP017477.1"/>
</dbReference>
<dbReference type="GO" id="GO:0005737">
    <property type="term" value="C:cytoplasm"/>
    <property type="evidence" value="ECO:0007669"/>
    <property type="project" value="TreeGrafter"/>
</dbReference>
<dbReference type="SMART" id="SM00460">
    <property type="entry name" value="TGc"/>
    <property type="match status" value="1"/>
</dbReference>
<proteinExistence type="predicted"/>
<dbReference type="InterPro" id="IPR038765">
    <property type="entry name" value="Papain-like_cys_pep_sf"/>
</dbReference>
<dbReference type="Gene3D" id="3.10.620.30">
    <property type="match status" value="1"/>
</dbReference>
<evidence type="ECO:0000313" key="3">
    <source>
        <dbReference type="Proteomes" id="UP000092584"/>
    </source>
</evidence>
<dbReference type="KEGG" id="pob:LPB03_05720"/>
<dbReference type="PANTHER" id="PTHR46333">
    <property type="entry name" value="CYTOKINESIS PROTEIN 3"/>
    <property type="match status" value="1"/>
</dbReference>
<dbReference type="Pfam" id="PF01841">
    <property type="entry name" value="Transglut_core"/>
    <property type="match status" value="1"/>
</dbReference>
<dbReference type="EMBL" id="LSFM01000022">
    <property type="protein sequence ID" value="OBY64099.1"/>
    <property type="molecule type" value="Genomic_DNA"/>
</dbReference>
<gene>
    <name evidence="2" type="ORF">LPB3_06770</name>
</gene>
<evidence type="ECO:0000313" key="2">
    <source>
        <dbReference type="EMBL" id="OBY64099.1"/>
    </source>
</evidence>
<accession>A0A1B8TX74</accession>
<dbReference type="AlphaFoldDB" id="A0A1B8TX74"/>
<name>A0A1B8TX74_9FLAO</name>
<reference evidence="3" key="1">
    <citation type="submission" date="2016-02" db="EMBL/GenBank/DDBJ databases">
        <authorList>
            <person name="Shin S.-K."/>
            <person name="Yi H."/>
            <person name="Kim E."/>
        </authorList>
    </citation>
    <scope>NUCLEOTIDE SEQUENCE [LARGE SCALE GENOMIC DNA]</scope>
    <source>
        <strain evidence="3">LPB0003</strain>
    </source>
</reference>
<comment type="caution">
    <text evidence="2">The sequence shown here is derived from an EMBL/GenBank/DDBJ whole genome shotgun (WGS) entry which is preliminary data.</text>
</comment>
<dbReference type="OrthoDB" id="9788327at2"/>